<reference evidence="2 3" key="1">
    <citation type="submission" date="2017-04" db="EMBL/GenBank/DDBJ databases">
        <title>Genome sequencing of [Candida] sorbophila.</title>
        <authorList>
            <person name="Ahn J.O."/>
        </authorList>
    </citation>
    <scope>NUCLEOTIDE SEQUENCE [LARGE SCALE GENOMIC DNA]</scope>
    <source>
        <strain evidence="2 3">DS02</strain>
    </source>
</reference>
<keyword evidence="3" id="KW-1185">Reference proteome</keyword>
<dbReference type="InterPro" id="IPR024368">
    <property type="entry name" value="Ecl1/2/3"/>
</dbReference>
<evidence type="ECO:0000313" key="2">
    <source>
        <dbReference type="EMBL" id="PRT54516.1"/>
    </source>
</evidence>
<accession>A0A2T0FHS1</accession>
<dbReference type="Proteomes" id="UP000238350">
    <property type="component" value="Unassembled WGS sequence"/>
</dbReference>
<sequence>MSWTQDYCTVCDKQCPSGNMYCSRECLEAEASPQGSKSSDSSRRRSSGSSGLKLLDAEAKATINAAPSSNAQTLLIRQEDKFLYDSPLLKPQQTSLSVSPPLSPLLIAQGNGDVNLGASVGRLSQSSSSYRRWLQNEN</sequence>
<feature type="region of interest" description="Disordered" evidence="1">
    <location>
        <begin position="30"/>
        <end position="51"/>
    </location>
</feature>
<dbReference type="RefSeq" id="XP_024664461.1">
    <property type="nucleotide sequence ID" value="XM_024808693.1"/>
</dbReference>
<dbReference type="EMBL" id="NDIQ01000021">
    <property type="protein sequence ID" value="PRT54516.1"/>
    <property type="molecule type" value="Genomic_DNA"/>
</dbReference>
<proteinExistence type="predicted"/>
<dbReference type="Pfam" id="PF12855">
    <property type="entry name" value="Ecl1"/>
    <property type="match status" value="1"/>
</dbReference>
<name>A0A2T0FHS1_9ASCO</name>
<protein>
    <submittedName>
        <fullName evidence="2">Uncharacterized protein</fullName>
    </submittedName>
</protein>
<organism evidence="2 3">
    <name type="scientific">Wickerhamiella sorbophila</name>
    <dbReference type="NCBI Taxonomy" id="45607"/>
    <lineage>
        <taxon>Eukaryota</taxon>
        <taxon>Fungi</taxon>
        <taxon>Dikarya</taxon>
        <taxon>Ascomycota</taxon>
        <taxon>Saccharomycotina</taxon>
        <taxon>Dipodascomycetes</taxon>
        <taxon>Dipodascales</taxon>
        <taxon>Trichomonascaceae</taxon>
        <taxon>Wickerhamiella</taxon>
    </lineage>
</organism>
<dbReference type="GeneID" id="36515884"/>
<comment type="caution">
    <text evidence="2">The sequence shown here is derived from an EMBL/GenBank/DDBJ whole genome shotgun (WGS) entry which is preliminary data.</text>
</comment>
<dbReference type="OrthoDB" id="4090839at2759"/>
<gene>
    <name evidence="2" type="ORF">B9G98_02136</name>
</gene>
<evidence type="ECO:0000256" key="1">
    <source>
        <dbReference type="SAM" id="MobiDB-lite"/>
    </source>
</evidence>
<dbReference type="AlphaFoldDB" id="A0A2T0FHS1"/>
<evidence type="ECO:0000313" key="3">
    <source>
        <dbReference type="Proteomes" id="UP000238350"/>
    </source>
</evidence>